<evidence type="ECO:0000256" key="1">
    <source>
        <dbReference type="ARBA" id="ARBA00023150"/>
    </source>
</evidence>
<organism evidence="3">
    <name type="scientific">marine sediment metagenome</name>
    <dbReference type="NCBI Taxonomy" id="412755"/>
    <lineage>
        <taxon>unclassified sequences</taxon>
        <taxon>metagenomes</taxon>
        <taxon>ecological metagenomes</taxon>
    </lineage>
</organism>
<protein>
    <recommendedName>
        <fullName evidence="2">Molybdenum cofactor biosynthesis protein A-like twitch domain-containing protein</fullName>
    </recommendedName>
</protein>
<name>X1V6Q8_9ZZZZ</name>
<dbReference type="InterPro" id="IPR010505">
    <property type="entry name" value="MoaA_twitch"/>
</dbReference>
<feature type="non-terminal residue" evidence="3">
    <location>
        <position position="1"/>
    </location>
</feature>
<dbReference type="PANTHER" id="PTHR22960">
    <property type="entry name" value="MOLYBDOPTERIN COFACTOR SYNTHESIS PROTEIN A"/>
    <property type="match status" value="1"/>
</dbReference>
<dbReference type="Pfam" id="PF06463">
    <property type="entry name" value="Mob_synth_C"/>
    <property type="match status" value="1"/>
</dbReference>
<dbReference type="GO" id="GO:0061798">
    <property type="term" value="F:GTP 3',8'-cyclase activity"/>
    <property type="evidence" value="ECO:0007669"/>
    <property type="project" value="TreeGrafter"/>
</dbReference>
<dbReference type="AlphaFoldDB" id="X1V6Q8"/>
<evidence type="ECO:0000259" key="2">
    <source>
        <dbReference type="Pfam" id="PF06463"/>
    </source>
</evidence>
<gene>
    <name evidence="3" type="ORF">S12H4_42087</name>
</gene>
<feature type="domain" description="Molybdenum cofactor biosynthesis protein A-like twitch" evidence="2">
    <location>
        <begin position="3"/>
        <end position="59"/>
    </location>
</feature>
<dbReference type="PANTHER" id="PTHR22960:SF0">
    <property type="entry name" value="MOLYBDENUM COFACTOR BIOSYNTHESIS PROTEIN 1"/>
    <property type="match status" value="1"/>
</dbReference>
<keyword evidence="1" id="KW-0501">Molybdenum cofactor biosynthesis</keyword>
<dbReference type="InterPro" id="IPR050105">
    <property type="entry name" value="MoCo_biosynth_MoaA/MoaC"/>
</dbReference>
<accession>X1V6Q8</accession>
<dbReference type="Gene3D" id="3.20.20.70">
    <property type="entry name" value="Aldolase class I"/>
    <property type="match status" value="1"/>
</dbReference>
<dbReference type="InterPro" id="IPR013785">
    <property type="entry name" value="Aldolase_TIM"/>
</dbReference>
<evidence type="ECO:0000313" key="3">
    <source>
        <dbReference type="EMBL" id="GAJ11647.1"/>
    </source>
</evidence>
<dbReference type="EMBL" id="BARW01025716">
    <property type="protein sequence ID" value="GAJ11647.1"/>
    <property type="molecule type" value="Genomic_DNA"/>
</dbReference>
<dbReference type="GO" id="GO:0061799">
    <property type="term" value="F:cyclic pyranopterin monophosphate synthase activity"/>
    <property type="evidence" value="ECO:0007669"/>
    <property type="project" value="TreeGrafter"/>
</dbReference>
<dbReference type="CDD" id="cd21117">
    <property type="entry name" value="Twitch_MoaA"/>
    <property type="match status" value="1"/>
</dbReference>
<dbReference type="GO" id="GO:0006777">
    <property type="term" value="P:Mo-molybdopterin cofactor biosynthetic process"/>
    <property type="evidence" value="ECO:0007669"/>
    <property type="project" value="UniProtKB-KW"/>
</dbReference>
<proteinExistence type="predicted"/>
<sequence length="76" mass="8559">LEFALNCNRMRLTSNGRLCPCLLSEDNVDLREVLRRNASPQELEHLILKAIASKPERHHLADGIVPIKQKMSQIGG</sequence>
<dbReference type="GO" id="GO:0051539">
    <property type="term" value="F:4 iron, 4 sulfur cluster binding"/>
    <property type="evidence" value="ECO:0007669"/>
    <property type="project" value="UniProtKB-KW"/>
</dbReference>
<reference evidence="3" key="1">
    <citation type="journal article" date="2014" name="Front. Microbiol.">
        <title>High frequency of phylogenetically diverse reductive dehalogenase-homologous genes in deep subseafloor sedimentary metagenomes.</title>
        <authorList>
            <person name="Kawai M."/>
            <person name="Futagami T."/>
            <person name="Toyoda A."/>
            <person name="Takaki Y."/>
            <person name="Nishi S."/>
            <person name="Hori S."/>
            <person name="Arai W."/>
            <person name="Tsubouchi T."/>
            <person name="Morono Y."/>
            <person name="Uchiyama I."/>
            <person name="Ito T."/>
            <person name="Fujiyama A."/>
            <person name="Inagaki F."/>
            <person name="Takami H."/>
        </authorList>
    </citation>
    <scope>NUCLEOTIDE SEQUENCE</scope>
    <source>
        <strain evidence="3">Expedition CK06-06</strain>
    </source>
</reference>
<comment type="caution">
    <text evidence="3">The sequence shown here is derived from an EMBL/GenBank/DDBJ whole genome shotgun (WGS) entry which is preliminary data.</text>
</comment>